<dbReference type="EMBL" id="BAJS01000009">
    <property type="protein sequence ID" value="GAK36700.1"/>
    <property type="molecule type" value="Genomic_DNA"/>
</dbReference>
<proteinExistence type="inferred from homology"/>
<name>A0A069D2Z8_9BACE</name>
<dbReference type="GO" id="GO:0035435">
    <property type="term" value="P:phosphate ion transmembrane transport"/>
    <property type="evidence" value="ECO:0007669"/>
    <property type="project" value="InterPro"/>
</dbReference>
<protein>
    <recommendedName>
        <fullName evidence="3 9">Phosphate transport system permease protein PstA</fullName>
    </recommendedName>
</protein>
<dbReference type="AlphaFoldDB" id="A0A069D2Z8"/>
<dbReference type="STRING" id="1121097.GCA_000428125_02244"/>
<feature type="transmembrane region" description="Helical" evidence="9">
    <location>
        <begin position="266"/>
        <end position="288"/>
    </location>
</feature>
<accession>A0A069D2Z8</accession>
<evidence type="ECO:0000256" key="6">
    <source>
        <dbReference type="ARBA" id="ARBA00022692"/>
    </source>
</evidence>
<evidence type="ECO:0000256" key="3">
    <source>
        <dbReference type="ARBA" id="ARBA00016864"/>
    </source>
</evidence>
<keyword evidence="6 9" id="KW-0812">Transmembrane</keyword>
<dbReference type="PANTHER" id="PTHR43470">
    <property type="entry name" value="PHOSPHATE TRANSPORT SYSTEM PERMEASE PROTEIN PSTA-RELATED"/>
    <property type="match status" value="1"/>
</dbReference>
<evidence type="ECO:0000256" key="4">
    <source>
        <dbReference type="ARBA" id="ARBA00022448"/>
    </source>
</evidence>
<dbReference type="eggNOG" id="COG0581">
    <property type="taxonomic scope" value="Bacteria"/>
</dbReference>
<dbReference type="PROSITE" id="PS50928">
    <property type="entry name" value="ABC_TM1"/>
    <property type="match status" value="1"/>
</dbReference>
<feature type="domain" description="ABC transmembrane type-1" evidence="10">
    <location>
        <begin position="77"/>
        <end position="285"/>
    </location>
</feature>
<evidence type="ECO:0000256" key="7">
    <source>
        <dbReference type="ARBA" id="ARBA00022989"/>
    </source>
</evidence>
<dbReference type="Gene3D" id="1.10.3720.10">
    <property type="entry name" value="MetI-like"/>
    <property type="match status" value="1"/>
</dbReference>
<evidence type="ECO:0000313" key="11">
    <source>
        <dbReference type="EMBL" id="GAK36700.1"/>
    </source>
</evidence>
<sequence length="299" mass="32456">MTEMNKSAQITSSASNRKRTSQYVAFGLFRLLSLCVVLILFAILGFIIYKGVGVINWEFISSAPREGMTAGGIWPAIVGTFYLMVGSALFAFPIGVMSGIYMNEYAPKGKLVRFIRVMTNNLSGIPSIVFGLFGMALFVNYLGFGDSILAGSLTLGLLCVPIVIRTTEEALKAIPDTLREGSRALGATKLQTIWHVILPMAMPNVITGLILALGRVSGETAPILFTCAAYFLPQLPQSVLDQCMALPYHLYVISTSGTDMEAQLPIAYGTALVLILIVLAVNLLANALRKYFEKKVKMH</sequence>
<feature type="transmembrane region" description="Helical" evidence="9">
    <location>
        <begin position="148"/>
        <end position="164"/>
    </location>
</feature>
<dbReference type="InterPro" id="IPR035906">
    <property type="entry name" value="MetI-like_sf"/>
</dbReference>
<dbReference type="SUPFAM" id="SSF161098">
    <property type="entry name" value="MetI-like"/>
    <property type="match status" value="1"/>
</dbReference>
<dbReference type="InterPro" id="IPR000515">
    <property type="entry name" value="MetI-like"/>
</dbReference>
<feature type="transmembrane region" description="Helical" evidence="9">
    <location>
        <begin position="23"/>
        <end position="49"/>
    </location>
</feature>
<feature type="transmembrane region" description="Helical" evidence="9">
    <location>
        <begin position="193"/>
        <end position="214"/>
    </location>
</feature>
<comment type="similarity">
    <text evidence="2 9">Belongs to the binding-protein-dependent transport system permease family. CysTW subfamily.</text>
</comment>
<evidence type="ECO:0000313" key="12">
    <source>
        <dbReference type="Proteomes" id="UP000027601"/>
    </source>
</evidence>
<feature type="transmembrane region" description="Helical" evidence="9">
    <location>
        <begin position="122"/>
        <end position="142"/>
    </location>
</feature>
<keyword evidence="5 9" id="KW-1003">Cell membrane</keyword>
<dbReference type="Proteomes" id="UP000027601">
    <property type="component" value="Unassembled WGS sequence"/>
</dbReference>
<evidence type="ECO:0000256" key="9">
    <source>
        <dbReference type="RuleBase" id="RU363043"/>
    </source>
</evidence>
<dbReference type="CDD" id="cd06261">
    <property type="entry name" value="TM_PBP2"/>
    <property type="match status" value="1"/>
</dbReference>
<comment type="subcellular location">
    <subcellularLocation>
        <location evidence="1 9">Cell membrane</location>
        <topology evidence="1 9">Multi-pass membrane protein</topology>
    </subcellularLocation>
</comment>
<evidence type="ECO:0000256" key="2">
    <source>
        <dbReference type="ARBA" id="ARBA00007069"/>
    </source>
</evidence>
<organism evidence="11 12">
    <name type="scientific">Bacteroides graminisolvens DSM 19988 = JCM 15093</name>
    <dbReference type="NCBI Taxonomy" id="1121097"/>
    <lineage>
        <taxon>Bacteria</taxon>
        <taxon>Pseudomonadati</taxon>
        <taxon>Bacteroidota</taxon>
        <taxon>Bacteroidia</taxon>
        <taxon>Bacteroidales</taxon>
        <taxon>Bacteroidaceae</taxon>
        <taxon>Bacteroides</taxon>
    </lineage>
</organism>
<dbReference type="Pfam" id="PF00528">
    <property type="entry name" value="BPD_transp_1"/>
    <property type="match status" value="1"/>
</dbReference>
<comment type="caution">
    <text evidence="11">The sequence shown here is derived from an EMBL/GenBank/DDBJ whole genome shotgun (WGS) entry which is preliminary data.</text>
</comment>
<feature type="transmembrane region" description="Helical" evidence="9">
    <location>
        <begin position="73"/>
        <end position="101"/>
    </location>
</feature>
<evidence type="ECO:0000256" key="8">
    <source>
        <dbReference type="ARBA" id="ARBA00023136"/>
    </source>
</evidence>
<evidence type="ECO:0000259" key="10">
    <source>
        <dbReference type="PROSITE" id="PS50928"/>
    </source>
</evidence>
<dbReference type="GO" id="GO:0005315">
    <property type="term" value="F:phosphate transmembrane transporter activity"/>
    <property type="evidence" value="ECO:0007669"/>
    <property type="project" value="InterPro"/>
</dbReference>
<evidence type="ECO:0000256" key="1">
    <source>
        <dbReference type="ARBA" id="ARBA00004651"/>
    </source>
</evidence>
<reference evidence="11 12" key="1">
    <citation type="journal article" date="2015" name="Microbes Environ.">
        <title>Distribution and evolution of nitrogen fixation genes in the phylum bacteroidetes.</title>
        <authorList>
            <person name="Inoue J."/>
            <person name="Oshima K."/>
            <person name="Suda W."/>
            <person name="Sakamoto M."/>
            <person name="Iino T."/>
            <person name="Noda S."/>
            <person name="Hongoh Y."/>
            <person name="Hattori M."/>
            <person name="Ohkuma M."/>
        </authorList>
    </citation>
    <scope>NUCLEOTIDE SEQUENCE [LARGE SCALE GENOMIC DNA]</scope>
    <source>
        <strain evidence="11 12">JCM 15093</strain>
    </source>
</reference>
<evidence type="ECO:0000256" key="5">
    <source>
        <dbReference type="ARBA" id="ARBA00022475"/>
    </source>
</evidence>
<keyword evidence="7 9" id="KW-1133">Transmembrane helix</keyword>
<dbReference type="InterPro" id="IPR005672">
    <property type="entry name" value="Phosphate_PstA"/>
</dbReference>
<dbReference type="PANTHER" id="PTHR43470:SF3">
    <property type="entry name" value="PHOSPHATE TRANSPORT SYSTEM PERMEASE PROTEIN PSTA-RELATED"/>
    <property type="match status" value="1"/>
</dbReference>
<keyword evidence="8 9" id="KW-0472">Membrane</keyword>
<gene>
    <name evidence="11" type="ORF">JCM15093_1885</name>
</gene>
<dbReference type="NCBIfam" id="TIGR00974">
    <property type="entry name" value="3a0107s02c"/>
    <property type="match status" value="1"/>
</dbReference>
<dbReference type="GO" id="GO:0005886">
    <property type="term" value="C:plasma membrane"/>
    <property type="evidence" value="ECO:0007669"/>
    <property type="project" value="UniProtKB-SubCell"/>
</dbReference>
<keyword evidence="4" id="KW-0813">Transport</keyword>
<keyword evidence="12" id="KW-1185">Reference proteome</keyword>